<organism evidence="2">
    <name type="scientific">Glycine soja</name>
    <name type="common">Wild soybean</name>
    <dbReference type="NCBI Taxonomy" id="3848"/>
    <lineage>
        <taxon>Eukaryota</taxon>
        <taxon>Viridiplantae</taxon>
        <taxon>Streptophyta</taxon>
        <taxon>Embryophyta</taxon>
        <taxon>Tracheophyta</taxon>
        <taxon>Spermatophyta</taxon>
        <taxon>Magnoliopsida</taxon>
        <taxon>eudicotyledons</taxon>
        <taxon>Gunneridae</taxon>
        <taxon>Pentapetalae</taxon>
        <taxon>rosids</taxon>
        <taxon>fabids</taxon>
        <taxon>Fabales</taxon>
        <taxon>Fabaceae</taxon>
        <taxon>Papilionoideae</taxon>
        <taxon>50 kb inversion clade</taxon>
        <taxon>NPAAA clade</taxon>
        <taxon>indigoferoid/millettioid clade</taxon>
        <taxon>Phaseoleae</taxon>
        <taxon>Glycine</taxon>
        <taxon>Glycine subgen. Soja</taxon>
    </lineage>
</organism>
<keyword evidence="1" id="KW-0813">Transport</keyword>
<dbReference type="PANTHER" id="PTHR19241">
    <property type="entry name" value="ATP-BINDING CASSETTE TRANSPORTER"/>
    <property type="match status" value="1"/>
</dbReference>
<accession>A0A0B2S644</accession>
<evidence type="ECO:0000256" key="1">
    <source>
        <dbReference type="ARBA" id="ARBA00022448"/>
    </source>
</evidence>
<dbReference type="EMBL" id="KN646191">
    <property type="protein sequence ID" value="KHN39734.1"/>
    <property type="molecule type" value="Genomic_DNA"/>
</dbReference>
<keyword evidence="2" id="KW-0378">Hydrolase</keyword>
<sequence length="134" mass="14653">MEVDPTVEHEDMGGADGMDSLFSELAGAIPRIDEAMSFAEMLNEQRGMMVDYGLGYCNGRNRKQSLITDYPLKILGLDICKDTIVGDEMQRGVSGGQKKRVTTGHCILIPVELQRAVHIILTTDNDPLGQALAE</sequence>
<reference evidence="2" key="1">
    <citation type="submission" date="2014-07" db="EMBL/GenBank/DDBJ databases">
        <title>Identification of a novel salt tolerance gene in wild soybean by whole-genome sequencing.</title>
        <authorList>
            <person name="Lam H.-M."/>
            <person name="Qi X."/>
            <person name="Li M.-W."/>
            <person name="Liu X."/>
            <person name="Xie M."/>
            <person name="Ni M."/>
            <person name="Xu X."/>
        </authorList>
    </citation>
    <scope>NUCLEOTIDE SEQUENCE [LARGE SCALE GENOMIC DNA]</scope>
    <source>
        <tissue evidence="2">Root</tissue>
    </source>
</reference>
<name>A0A0B2S644_GLYSO</name>
<protein>
    <submittedName>
        <fullName evidence="2">ABC transporter G family member 29</fullName>
        <ecNumber evidence="2">3.6.3.16</ecNumber>
    </submittedName>
</protein>
<dbReference type="Proteomes" id="UP000053555">
    <property type="component" value="Unassembled WGS sequence"/>
</dbReference>
<dbReference type="AlphaFoldDB" id="A0A0B2S644"/>
<gene>
    <name evidence="2" type="ORF">glysoja_047450</name>
</gene>
<proteinExistence type="predicted"/>
<dbReference type="EC" id="3.6.3.16" evidence="2"/>
<evidence type="ECO:0000313" key="2">
    <source>
        <dbReference type="EMBL" id="KHN39734.1"/>
    </source>
</evidence>
<dbReference type="GO" id="GO:0016787">
    <property type="term" value="F:hydrolase activity"/>
    <property type="evidence" value="ECO:0007669"/>
    <property type="project" value="UniProtKB-KW"/>
</dbReference>